<evidence type="ECO:0000259" key="9">
    <source>
        <dbReference type="Pfam" id="PF16901"/>
    </source>
</evidence>
<dbReference type="PRINTS" id="PR01001">
    <property type="entry name" value="FADG3PDH"/>
</dbReference>
<dbReference type="InterPro" id="IPR000447">
    <property type="entry name" value="G3P_DH_FAD-dep"/>
</dbReference>
<comment type="cofactor">
    <cofactor evidence="1 7">
        <name>FAD</name>
        <dbReference type="ChEBI" id="CHEBI:57692"/>
    </cofactor>
</comment>
<dbReference type="PANTHER" id="PTHR11985:SF15">
    <property type="entry name" value="GLYCEROL-3-PHOSPHATE DEHYDROGENASE, MITOCHONDRIAL"/>
    <property type="match status" value="1"/>
</dbReference>
<keyword evidence="11" id="KW-1185">Reference proteome</keyword>
<sequence length="702" mass="76653">MSAFSRLARSLAYASIAAATGGTALCTFSGDGNDPAARIHKPKFDKSGKVTPLTFPRVKSRQEHISALKRSSSNFSRQDEVQEHSSSDDDIYDLLIIGGGATGAGIALDAVTRGLKVALIERDDFSSGASSKSTKLIHGGVRYLEKAVWNLDYEQFKLVQEALRERKHFTTVAPHLASWLPVMLPLQSWLKAPYFWAGTKCYDLLAGSKGYRGSYFLTKSAALEAFPMQKKDGLVGALVYYDGQQNDSRMNISLAMTASLYGATIVNHVEATELQKDSHGKICGARVRDMVPDGSSSDKTSDEFVIRARGVINATGPYVDAVRKFDKPEDRDIVVPSSGVHIVLPAYFSSKNMGLLDPSTSDGRVMFLLPWEGRTLVGTTDTPSKVSRNPVAGENDVDWILNEIRGYLAPGISLHRSDVLAAWSGFRPLVQDPKAANTESIVRNHLVTVSDSGLLTCAGGKWTTYRQMAEDAVDKAIEVFDLQPGKSKVDFTNTLKDFNDVPVVDGSCKSQQVRLVGAHGFYDTLAINLIQHYSLDEDVATHLVHSYGDRAWEVAGLSSKAGRLVPEHCFVDGEILHAMKSEAAVTAVDVLARRMRLAFIDVHSALQVLPRVIDMMGEELKWNQERLESEWTDSIEFLKSMGLPQNQYGISREEVLAETRAPVVSGSEITPETPAKKPKKIQLIGQGISTDGVTPIASLSQA</sequence>
<gene>
    <name evidence="10" type="ORF">IFR04_009699</name>
</gene>
<dbReference type="GO" id="GO:0004368">
    <property type="term" value="F:glycerol-3-phosphate dehydrogenase (quinone) activity"/>
    <property type="evidence" value="ECO:0007669"/>
    <property type="project" value="UniProtKB-EC"/>
</dbReference>
<feature type="domain" description="FAD dependent oxidoreductase" evidence="8">
    <location>
        <begin position="93"/>
        <end position="466"/>
    </location>
</feature>
<keyword evidence="4 7" id="KW-0285">Flavoprotein</keyword>
<accession>A0A8H7TE42</accession>
<keyword evidence="5" id="KW-0274">FAD</keyword>
<comment type="similarity">
    <text evidence="2 7">Belongs to the FAD-dependent glycerol-3-phosphate dehydrogenase family.</text>
</comment>
<dbReference type="SUPFAM" id="SSF51905">
    <property type="entry name" value="FAD/NAD(P)-binding domain"/>
    <property type="match status" value="1"/>
</dbReference>
<reference evidence="10" key="1">
    <citation type="submission" date="2021-02" db="EMBL/GenBank/DDBJ databases">
        <title>Genome sequence Cadophora malorum strain M34.</title>
        <authorList>
            <person name="Stefanovic E."/>
            <person name="Vu D."/>
            <person name="Scully C."/>
            <person name="Dijksterhuis J."/>
            <person name="Roader J."/>
            <person name="Houbraken J."/>
        </authorList>
    </citation>
    <scope>NUCLEOTIDE SEQUENCE</scope>
    <source>
        <strain evidence="10">M34</strain>
    </source>
</reference>
<dbReference type="SUPFAM" id="SSF54373">
    <property type="entry name" value="FAD-linked reductases, C-terminal domain"/>
    <property type="match status" value="1"/>
</dbReference>
<evidence type="ECO:0000256" key="7">
    <source>
        <dbReference type="RuleBase" id="RU361217"/>
    </source>
</evidence>
<feature type="domain" description="Alpha-glycerophosphate oxidase C-terminal" evidence="9">
    <location>
        <begin position="508"/>
        <end position="626"/>
    </location>
</feature>
<comment type="catalytic activity">
    <reaction evidence="7">
        <text>a quinone + sn-glycerol 3-phosphate = dihydroxyacetone phosphate + a quinol</text>
        <dbReference type="Rhea" id="RHEA:18977"/>
        <dbReference type="ChEBI" id="CHEBI:24646"/>
        <dbReference type="ChEBI" id="CHEBI:57597"/>
        <dbReference type="ChEBI" id="CHEBI:57642"/>
        <dbReference type="ChEBI" id="CHEBI:132124"/>
        <dbReference type="EC" id="1.1.5.3"/>
    </reaction>
</comment>
<dbReference type="GO" id="GO:0005739">
    <property type="term" value="C:mitochondrion"/>
    <property type="evidence" value="ECO:0007669"/>
    <property type="project" value="TreeGrafter"/>
</dbReference>
<dbReference type="PROSITE" id="PS00977">
    <property type="entry name" value="FAD_G3PDH_1"/>
    <property type="match status" value="1"/>
</dbReference>
<dbReference type="Gene3D" id="1.10.8.870">
    <property type="entry name" value="Alpha-glycerophosphate oxidase, cap domain"/>
    <property type="match status" value="1"/>
</dbReference>
<evidence type="ECO:0000313" key="10">
    <source>
        <dbReference type="EMBL" id="KAG4417186.1"/>
    </source>
</evidence>
<protein>
    <recommendedName>
        <fullName evidence="3 7">Glycerol-3-phosphate dehydrogenase</fullName>
        <ecNumber evidence="3 7">1.1.5.3</ecNumber>
    </recommendedName>
</protein>
<keyword evidence="6 7" id="KW-0560">Oxidoreductase</keyword>
<proteinExistence type="inferred from homology"/>
<dbReference type="Gene3D" id="3.50.50.60">
    <property type="entry name" value="FAD/NAD(P)-binding domain"/>
    <property type="match status" value="1"/>
</dbReference>
<organism evidence="10 11">
    <name type="scientific">Cadophora malorum</name>
    <dbReference type="NCBI Taxonomy" id="108018"/>
    <lineage>
        <taxon>Eukaryota</taxon>
        <taxon>Fungi</taxon>
        <taxon>Dikarya</taxon>
        <taxon>Ascomycota</taxon>
        <taxon>Pezizomycotina</taxon>
        <taxon>Leotiomycetes</taxon>
        <taxon>Helotiales</taxon>
        <taxon>Ploettnerulaceae</taxon>
        <taxon>Cadophora</taxon>
    </lineage>
</organism>
<dbReference type="EC" id="1.1.5.3" evidence="3 7"/>
<evidence type="ECO:0000256" key="6">
    <source>
        <dbReference type="ARBA" id="ARBA00023002"/>
    </source>
</evidence>
<evidence type="ECO:0000256" key="1">
    <source>
        <dbReference type="ARBA" id="ARBA00001974"/>
    </source>
</evidence>
<dbReference type="PANTHER" id="PTHR11985">
    <property type="entry name" value="GLYCEROL-3-PHOSPHATE DEHYDROGENASE"/>
    <property type="match status" value="1"/>
</dbReference>
<dbReference type="AlphaFoldDB" id="A0A8H7TE42"/>
<dbReference type="InterPro" id="IPR036188">
    <property type="entry name" value="FAD/NAD-bd_sf"/>
</dbReference>
<comment type="caution">
    <text evidence="10">The sequence shown here is derived from an EMBL/GenBank/DDBJ whole genome shotgun (WGS) entry which is preliminary data.</text>
</comment>
<dbReference type="Proteomes" id="UP000664132">
    <property type="component" value="Unassembled WGS sequence"/>
</dbReference>
<dbReference type="InterPro" id="IPR006076">
    <property type="entry name" value="FAD-dep_OxRdtase"/>
</dbReference>
<evidence type="ECO:0000259" key="8">
    <source>
        <dbReference type="Pfam" id="PF01266"/>
    </source>
</evidence>
<evidence type="ECO:0000313" key="11">
    <source>
        <dbReference type="Proteomes" id="UP000664132"/>
    </source>
</evidence>
<name>A0A8H7TE42_9HELO</name>
<dbReference type="InterPro" id="IPR031656">
    <property type="entry name" value="DAO_C"/>
</dbReference>
<dbReference type="Gene3D" id="3.30.9.10">
    <property type="entry name" value="D-Amino Acid Oxidase, subunit A, domain 2"/>
    <property type="match status" value="1"/>
</dbReference>
<evidence type="ECO:0000256" key="4">
    <source>
        <dbReference type="ARBA" id="ARBA00022630"/>
    </source>
</evidence>
<dbReference type="EMBL" id="JAFJYH010000162">
    <property type="protein sequence ID" value="KAG4417186.1"/>
    <property type="molecule type" value="Genomic_DNA"/>
</dbReference>
<dbReference type="GO" id="GO:0006072">
    <property type="term" value="P:glycerol-3-phosphate metabolic process"/>
    <property type="evidence" value="ECO:0007669"/>
    <property type="project" value="UniProtKB-UniRule"/>
</dbReference>
<dbReference type="PROSITE" id="PS00978">
    <property type="entry name" value="FAD_G3PDH_2"/>
    <property type="match status" value="1"/>
</dbReference>
<dbReference type="OrthoDB" id="264015at2759"/>
<evidence type="ECO:0000256" key="2">
    <source>
        <dbReference type="ARBA" id="ARBA00007330"/>
    </source>
</evidence>
<evidence type="ECO:0000256" key="5">
    <source>
        <dbReference type="ARBA" id="ARBA00022827"/>
    </source>
</evidence>
<dbReference type="InterPro" id="IPR038299">
    <property type="entry name" value="DAO_C_sf"/>
</dbReference>
<dbReference type="Pfam" id="PF16901">
    <property type="entry name" value="DAO_C"/>
    <property type="match status" value="1"/>
</dbReference>
<dbReference type="Pfam" id="PF01266">
    <property type="entry name" value="DAO"/>
    <property type="match status" value="1"/>
</dbReference>
<evidence type="ECO:0000256" key="3">
    <source>
        <dbReference type="ARBA" id="ARBA00013029"/>
    </source>
</evidence>